<feature type="compositionally biased region" description="Polar residues" evidence="1">
    <location>
        <begin position="45"/>
        <end position="57"/>
    </location>
</feature>
<reference evidence="2 3" key="1">
    <citation type="submission" date="2020-01" db="EMBL/GenBank/DDBJ databases">
        <authorList>
            <person name="Gupta K D."/>
        </authorList>
    </citation>
    <scope>NUCLEOTIDE SEQUENCE [LARGE SCALE GENOMIC DNA]</scope>
</reference>
<dbReference type="AlphaFoldDB" id="A0A8S0W4S1"/>
<evidence type="ECO:0000313" key="2">
    <source>
        <dbReference type="EMBL" id="CAA7262434.1"/>
    </source>
</evidence>
<feature type="region of interest" description="Disordered" evidence="1">
    <location>
        <begin position="45"/>
        <end position="69"/>
    </location>
</feature>
<evidence type="ECO:0000313" key="3">
    <source>
        <dbReference type="Proteomes" id="UP000467700"/>
    </source>
</evidence>
<dbReference type="Proteomes" id="UP000467700">
    <property type="component" value="Unassembled WGS sequence"/>
</dbReference>
<dbReference type="EMBL" id="CACVBS010000036">
    <property type="protein sequence ID" value="CAA7262434.1"/>
    <property type="molecule type" value="Genomic_DNA"/>
</dbReference>
<keyword evidence="3" id="KW-1185">Reference proteome</keyword>
<sequence>MSEWYPAEFPKPSSRNSRNLTLSLSVPSTAIACLRHLPLHRQTSVHSAASNLRSSPSFPEKHPRPQSPALLGERARLSLFFKVPKHVKPMISLLATCHFTLARPKRLTPAAVPEIRLSTQHGGAGDNLIEESQSFSCQAVSSESNIFVDLSPGLSHPRATSCNCHLLRQRPASYYLALTE</sequence>
<evidence type="ECO:0000256" key="1">
    <source>
        <dbReference type="SAM" id="MobiDB-lite"/>
    </source>
</evidence>
<comment type="caution">
    <text evidence="2">The sequence shown here is derived from an EMBL/GenBank/DDBJ whole genome shotgun (WGS) entry which is preliminary data.</text>
</comment>
<protein>
    <submittedName>
        <fullName evidence="2">Uncharacterized protein</fullName>
    </submittedName>
</protein>
<proteinExistence type="predicted"/>
<gene>
    <name evidence="2" type="ORF">AAE3_LOCUS4830</name>
</gene>
<organism evidence="2 3">
    <name type="scientific">Cyclocybe aegerita</name>
    <name type="common">Black poplar mushroom</name>
    <name type="synonym">Agrocybe aegerita</name>
    <dbReference type="NCBI Taxonomy" id="1973307"/>
    <lineage>
        <taxon>Eukaryota</taxon>
        <taxon>Fungi</taxon>
        <taxon>Dikarya</taxon>
        <taxon>Basidiomycota</taxon>
        <taxon>Agaricomycotina</taxon>
        <taxon>Agaricomycetes</taxon>
        <taxon>Agaricomycetidae</taxon>
        <taxon>Agaricales</taxon>
        <taxon>Agaricineae</taxon>
        <taxon>Bolbitiaceae</taxon>
        <taxon>Cyclocybe</taxon>
    </lineage>
</organism>
<name>A0A8S0W4S1_CYCAE</name>
<accession>A0A8S0W4S1</accession>